<feature type="compositionally biased region" description="Low complexity" evidence="1">
    <location>
        <begin position="74"/>
        <end position="108"/>
    </location>
</feature>
<evidence type="ECO:0000313" key="3">
    <source>
        <dbReference type="EMBL" id="KAH9516223.1"/>
    </source>
</evidence>
<dbReference type="SUPFAM" id="SSF47459">
    <property type="entry name" value="HLH, helix-loop-helix DNA-binding domain"/>
    <property type="match status" value="1"/>
</dbReference>
<dbReference type="GO" id="GO:0046983">
    <property type="term" value="F:protein dimerization activity"/>
    <property type="evidence" value="ECO:0007669"/>
    <property type="project" value="InterPro"/>
</dbReference>
<evidence type="ECO:0000256" key="1">
    <source>
        <dbReference type="SAM" id="MobiDB-lite"/>
    </source>
</evidence>
<sequence length="369" mass="42187">MEQFWTDIHSYNNDNQMNTHSQHLAQNLIRPYSYHSNIQHQHDHHQDNRSSPPLSSDMAINHLSIEQHHHHTSELSQSSTSSSSSSSISSPISESLSLSSSSSSSTTQNQRPLELYGEFCWNNDDQQHESPTKRSKTQLTKRRRYSATNHRHHRRHSQQQQQPHRPHQRHAANLRERKRMQSINDAFEGLRARIPTLPYEKRLSKVDTLRLAIGYIRFLADLVRTGGLSQSPQSNSSSSSLSSSKSTTISMVTAFHNRYGLHSHHSNPSSHPHQHCCPPPVKKILIKSHFSLDPSSDSNTTHDDDGNSHEQQAELLHSLSWESDENKRPGSLRHGNILIAKVWTPEDPRDSTIIINDDDYNCHHPQQCC</sequence>
<dbReference type="CDD" id="cd11417">
    <property type="entry name" value="bHLH_TS_PTF1A"/>
    <property type="match status" value="1"/>
</dbReference>
<keyword evidence="4" id="KW-1185">Reference proteome</keyword>
<protein>
    <submittedName>
        <fullName evidence="3">Pancreas transcription factor 1 subunit alpha</fullName>
    </submittedName>
</protein>
<proteinExistence type="predicted"/>
<dbReference type="SMART" id="SM00353">
    <property type="entry name" value="HLH"/>
    <property type="match status" value="1"/>
</dbReference>
<feature type="region of interest" description="Disordered" evidence="1">
    <location>
        <begin position="292"/>
        <end position="311"/>
    </location>
</feature>
<feature type="region of interest" description="Disordered" evidence="1">
    <location>
        <begin position="68"/>
        <end position="109"/>
    </location>
</feature>
<dbReference type="GO" id="GO:0000981">
    <property type="term" value="F:DNA-binding transcription factor activity, RNA polymerase II-specific"/>
    <property type="evidence" value="ECO:0007669"/>
    <property type="project" value="TreeGrafter"/>
</dbReference>
<dbReference type="GO" id="GO:0000977">
    <property type="term" value="F:RNA polymerase II transcription regulatory region sequence-specific DNA binding"/>
    <property type="evidence" value="ECO:0007669"/>
    <property type="project" value="TreeGrafter"/>
</dbReference>
<feature type="compositionally biased region" description="Basic residues" evidence="1">
    <location>
        <begin position="133"/>
        <end position="157"/>
    </location>
</feature>
<feature type="compositionally biased region" description="Basic and acidic residues" evidence="1">
    <location>
        <begin position="300"/>
        <end position="311"/>
    </location>
</feature>
<dbReference type="InterPro" id="IPR036638">
    <property type="entry name" value="HLH_DNA-bd_sf"/>
</dbReference>
<dbReference type="PROSITE" id="PS50888">
    <property type="entry name" value="BHLH"/>
    <property type="match status" value="1"/>
</dbReference>
<dbReference type="InterPro" id="IPR011598">
    <property type="entry name" value="bHLH_dom"/>
</dbReference>
<dbReference type="Gene3D" id="4.10.280.10">
    <property type="entry name" value="Helix-loop-helix DNA-binding domain"/>
    <property type="match status" value="1"/>
</dbReference>
<feature type="region of interest" description="Disordered" evidence="1">
    <location>
        <begin position="122"/>
        <end position="174"/>
    </location>
</feature>
<evidence type="ECO:0000259" key="2">
    <source>
        <dbReference type="PROSITE" id="PS50888"/>
    </source>
</evidence>
<feature type="compositionally biased region" description="Basic residues" evidence="1">
    <location>
        <begin position="164"/>
        <end position="174"/>
    </location>
</feature>
<comment type="caution">
    <text evidence="3">The sequence shown here is derived from an EMBL/GenBank/DDBJ whole genome shotgun (WGS) entry which is preliminary data.</text>
</comment>
<dbReference type="PANTHER" id="PTHR23349">
    <property type="entry name" value="BASIC HELIX-LOOP-HELIX TRANSCRIPTION FACTOR, TWIST"/>
    <property type="match status" value="1"/>
</dbReference>
<reference evidence="3" key="2">
    <citation type="journal article" date="2022" name="Res Sq">
        <title>Comparative Genomics Reveals Insights into the Divergent Evolution of Astigmatic Mites and Household Pest Adaptations.</title>
        <authorList>
            <person name="Xiong Q."/>
            <person name="Wan A.T.-Y."/>
            <person name="Liu X.-Y."/>
            <person name="Fung C.S.-H."/>
            <person name="Xiao X."/>
            <person name="Malainual N."/>
            <person name="Hou J."/>
            <person name="Wang L."/>
            <person name="Wang M."/>
            <person name="Yang K."/>
            <person name="Cui Y."/>
            <person name="Leung E."/>
            <person name="Nong W."/>
            <person name="Shin S.-K."/>
            <person name="Au S."/>
            <person name="Jeong K.Y."/>
            <person name="Chew F.T."/>
            <person name="Hui J."/>
            <person name="Leung T.F."/>
            <person name="Tungtrongchitr A."/>
            <person name="Zhong N."/>
            <person name="Liu Z."/>
            <person name="Tsui S."/>
        </authorList>
    </citation>
    <scope>NUCLEOTIDE SEQUENCE</scope>
    <source>
        <strain evidence="3">Derf</strain>
        <tissue evidence="3">Whole organism</tissue>
    </source>
</reference>
<evidence type="ECO:0000313" key="4">
    <source>
        <dbReference type="Proteomes" id="UP000790347"/>
    </source>
</evidence>
<name>A0A922L2L8_DERFA</name>
<dbReference type="Pfam" id="PF00010">
    <property type="entry name" value="HLH"/>
    <property type="match status" value="1"/>
</dbReference>
<gene>
    <name evidence="3" type="primary">PTF1A</name>
    <name evidence="3" type="ORF">DERF_006977</name>
</gene>
<reference evidence="3" key="1">
    <citation type="submission" date="2013-05" db="EMBL/GenBank/DDBJ databases">
        <authorList>
            <person name="Yim A.K.Y."/>
            <person name="Chan T.F."/>
            <person name="Ji K.M."/>
            <person name="Liu X.Y."/>
            <person name="Zhou J.W."/>
            <person name="Li R.Q."/>
            <person name="Yang K.Y."/>
            <person name="Li J."/>
            <person name="Li M."/>
            <person name="Law P.T.W."/>
            <person name="Wu Y.L."/>
            <person name="Cai Z.L."/>
            <person name="Qin H."/>
            <person name="Bao Y."/>
            <person name="Leung R.K.K."/>
            <person name="Ng P.K.S."/>
            <person name="Zou J."/>
            <person name="Zhong X.J."/>
            <person name="Ran P.X."/>
            <person name="Zhong N.S."/>
            <person name="Liu Z.G."/>
            <person name="Tsui S.K.W."/>
        </authorList>
    </citation>
    <scope>NUCLEOTIDE SEQUENCE</scope>
    <source>
        <strain evidence="3">Derf</strain>
        <tissue evidence="3">Whole organism</tissue>
    </source>
</reference>
<dbReference type="GO" id="GO:0032502">
    <property type="term" value="P:developmental process"/>
    <property type="evidence" value="ECO:0007669"/>
    <property type="project" value="TreeGrafter"/>
</dbReference>
<feature type="region of interest" description="Disordered" evidence="1">
    <location>
        <begin position="38"/>
        <end position="57"/>
    </location>
</feature>
<dbReference type="EMBL" id="ASGP02000003">
    <property type="protein sequence ID" value="KAH9516223.1"/>
    <property type="molecule type" value="Genomic_DNA"/>
</dbReference>
<dbReference type="AlphaFoldDB" id="A0A922L2L8"/>
<dbReference type="PANTHER" id="PTHR23349:SF112">
    <property type="entry name" value="48 RELATED 1, ISOFORM B"/>
    <property type="match status" value="1"/>
</dbReference>
<organism evidence="3 4">
    <name type="scientific">Dermatophagoides farinae</name>
    <name type="common">American house dust mite</name>
    <dbReference type="NCBI Taxonomy" id="6954"/>
    <lineage>
        <taxon>Eukaryota</taxon>
        <taxon>Metazoa</taxon>
        <taxon>Ecdysozoa</taxon>
        <taxon>Arthropoda</taxon>
        <taxon>Chelicerata</taxon>
        <taxon>Arachnida</taxon>
        <taxon>Acari</taxon>
        <taxon>Acariformes</taxon>
        <taxon>Sarcoptiformes</taxon>
        <taxon>Astigmata</taxon>
        <taxon>Psoroptidia</taxon>
        <taxon>Analgoidea</taxon>
        <taxon>Pyroglyphidae</taxon>
        <taxon>Dermatophagoidinae</taxon>
        <taxon>Dermatophagoides</taxon>
    </lineage>
</organism>
<accession>A0A922L2L8</accession>
<dbReference type="OrthoDB" id="10048995at2759"/>
<dbReference type="Proteomes" id="UP000790347">
    <property type="component" value="Unassembled WGS sequence"/>
</dbReference>
<dbReference type="InterPro" id="IPR050283">
    <property type="entry name" value="E-box_TF_Regulators"/>
</dbReference>
<feature type="domain" description="BHLH" evidence="2">
    <location>
        <begin position="167"/>
        <end position="219"/>
    </location>
</feature>